<name>A0A5E7B901_PSEFL</name>
<reference evidence="1 2" key="1">
    <citation type="submission" date="2019-09" db="EMBL/GenBank/DDBJ databases">
        <authorList>
            <person name="Chandra G."/>
            <person name="Truman W A."/>
        </authorList>
    </citation>
    <scope>NUCLEOTIDE SEQUENCE [LARGE SCALE GENOMIC DNA]</scope>
    <source>
        <strain evidence="1">PS691</strain>
    </source>
</reference>
<gene>
    <name evidence="1" type="ORF">PS691_01662</name>
</gene>
<evidence type="ECO:0000313" key="1">
    <source>
        <dbReference type="EMBL" id="VVN88408.1"/>
    </source>
</evidence>
<dbReference type="EMBL" id="CABVHQ010000012">
    <property type="protein sequence ID" value="VVN88408.1"/>
    <property type="molecule type" value="Genomic_DNA"/>
</dbReference>
<organism evidence="1 2">
    <name type="scientific">Pseudomonas fluorescens</name>
    <dbReference type="NCBI Taxonomy" id="294"/>
    <lineage>
        <taxon>Bacteria</taxon>
        <taxon>Pseudomonadati</taxon>
        <taxon>Pseudomonadota</taxon>
        <taxon>Gammaproteobacteria</taxon>
        <taxon>Pseudomonadales</taxon>
        <taxon>Pseudomonadaceae</taxon>
        <taxon>Pseudomonas</taxon>
    </lineage>
</organism>
<evidence type="ECO:0000313" key="2">
    <source>
        <dbReference type="Proteomes" id="UP000337909"/>
    </source>
</evidence>
<protein>
    <submittedName>
        <fullName evidence="1">Uncharacterized protein</fullName>
    </submittedName>
</protein>
<proteinExistence type="predicted"/>
<accession>A0A5E7B901</accession>
<dbReference type="Proteomes" id="UP000337909">
    <property type="component" value="Unassembled WGS sequence"/>
</dbReference>
<sequence>MGRQTFGADETAKIAACGSSYGFLRTPDIFRVY</sequence>
<dbReference type="AlphaFoldDB" id="A0A5E7B901"/>